<keyword evidence="2" id="KW-1185">Reference proteome</keyword>
<evidence type="ECO:0000313" key="1">
    <source>
        <dbReference type="EMBL" id="KAK1521710.1"/>
    </source>
</evidence>
<dbReference type="GeneID" id="85382776"/>
<proteinExistence type="predicted"/>
<dbReference type="Proteomes" id="UP001241169">
    <property type="component" value="Unassembled WGS sequence"/>
</dbReference>
<comment type="caution">
    <text evidence="1">The sequence shown here is derived from an EMBL/GenBank/DDBJ whole genome shotgun (WGS) entry which is preliminary data.</text>
</comment>
<dbReference type="EMBL" id="MOPA01000016">
    <property type="protein sequence ID" value="KAK1521710.1"/>
    <property type="molecule type" value="Genomic_DNA"/>
</dbReference>
<name>A0ABQ9S110_9PEZI</name>
<sequence>MAATCKLPLIFVGLQYPLSSPLSPFSSTRQPVRAVLAAFQLPGEDITLNIPTRTSPIYFHTPNASHPSTSRIYTFASLPWTILDTISVMPVHAISGCKNHH</sequence>
<accession>A0ABQ9S110</accession>
<reference evidence="1 2" key="1">
    <citation type="submission" date="2016-10" db="EMBL/GenBank/DDBJ databases">
        <title>The genome sequence of Colletotrichum fioriniae PJ7.</title>
        <authorList>
            <person name="Baroncelli R."/>
        </authorList>
    </citation>
    <scope>NUCLEOTIDE SEQUENCE [LARGE SCALE GENOMIC DNA]</scope>
    <source>
        <strain evidence="1 2">IMI 384185</strain>
    </source>
</reference>
<organism evidence="1 2">
    <name type="scientific">Colletotrichum paranaense</name>
    <dbReference type="NCBI Taxonomy" id="1914294"/>
    <lineage>
        <taxon>Eukaryota</taxon>
        <taxon>Fungi</taxon>
        <taxon>Dikarya</taxon>
        <taxon>Ascomycota</taxon>
        <taxon>Pezizomycotina</taxon>
        <taxon>Sordariomycetes</taxon>
        <taxon>Hypocreomycetidae</taxon>
        <taxon>Glomerellales</taxon>
        <taxon>Glomerellaceae</taxon>
        <taxon>Colletotrichum</taxon>
        <taxon>Colletotrichum acutatum species complex</taxon>
    </lineage>
</organism>
<dbReference type="RefSeq" id="XP_060342340.1">
    <property type="nucleotide sequence ID" value="XM_060498877.1"/>
</dbReference>
<protein>
    <submittedName>
        <fullName evidence="1">Uncharacterized protein</fullName>
    </submittedName>
</protein>
<gene>
    <name evidence="1" type="ORF">CPAR01_14627</name>
</gene>
<evidence type="ECO:0000313" key="2">
    <source>
        <dbReference type="Proteomes" id="UP001241169"/>
    </source>
</evidence>